<evidence type="ECO:0000259" key="2">
    <source>
        <dbReference type="PROSITE" id="PS00028"/>
    </source>
</evidence>
<evidence type="ECO:0000313" key="4">
    <source>
        <dbReference type="Proteomes" id="UP001221757"/>
    </source>
</evidence>
<dbReference type="Gene3D" id="3.30.160.60">
    <property type="entry name" value="Classic Zinc Finger"/>
    <property type="match status" value="1"/>
</dbReference>
<dbReference type="InterPro" id="IPR013087">
    <property type="entry name" value="Znf_C2H2_type"/>
</dbReference>
<organism evidence="3 4">
    <name type="scientific">Mycena rosella</name>
    <name type="common">Pink bonnet</name>
    <name type="synonym">Agaricus rosellus</name>
    <dbReference type="NCBI Taxonomy" id="1033263"/>
    <lineage>
        <taxon>Eukaryota</taxon>
        <taxon>Fungi</taxon>
        <taxon>Dikarya</taxon>
        <taxon>Basidiomycota</taxon>
        <taxon>Agaricomycotina</taxon>
        <taxon>Agaricomycetes</taxon>
        <taxon>Agaricomycetidae</taxon>
        <taxon>Agaricales</taxon>
        <taxon>Marasmiineae</taxon>
        <taxon>Mycenaceae</taxon>
        <taxon>Mycena</taxon>
    </lineage>
</organism>
<keyword evidence="4" id="KW-1185">Reference proteome</keyword>
<name>A0AAD7DBX2_MYCRO</name>
<feature type="region of interest" description="Disordered" evidence="1">
    <location>
        <begin position="185"/>
        <end position="214"/>
    </location>
</feature>
<comment type="caution">
    <text evidence="3">The sequence shown here is derived from an EMBL/GenBank/DDBJ whole genome shotgun (WGS) entry which is preliminary data.</text>
</comment>
<dbReference type="EMBL" id="JARKIE010000084">
    <property type="protein sequence ID" value="KAJ7687861.1"/>
    <property type="molecule type" value="Genomic_DNA"/>
</dbReference>
<feature type="region of interest" description="Disordered" evidence="1">
    <location>
        <begin position="102"/>
        <end position="130"/>
    </location>
</feature>
<gene>
    <name evidence="3" type="ORF">B0H17DRAFT_1203382</name>
</gene>
<dbReference type="Proteomes" id="UP001221757">
    <property type="component" value="Unassembled WGS sequence"/>
</dbReference>
<feature type="compositionally biased region" description="Acidic residues" evidence="1">
    <location>
        <begin position="268"/>
        <end position="279"/>
    </location>
</feature>
<sequence length="404" mass="44620">MSSVGDYSFLPDFISYCNTFMDVTTDVSSEVCAPPVNPYTKVFTNDTGDDFFMACPTEWARPSYDQLFQSEVTFDWVVLGEPTTPEWPSSSKQRVLTRPTMGYHLPVTPASPSSSPAPGPSPSSFSSVECDEPQNHEYKYATNDAKVESLAGVAYRLDYHRSPPHEAVPQPSCTPFTMDLGHTPTDDISESSWSRDPSVDTIGSNADDTSEEEDEMRFEIQSEPQAEDKCELPAAPAPVPRITVGFPKRAAHRPIFTCLPLSFNNPASDDDSADSDYEETPSKGRKRLASTPKRPCLTTKATGAALKRSKATRACTGPRPRVITVKGEKRYECPVACCKHTLQTSGGITRHYRSDHLLRTGKCALCGEVFKNDRNDVLTRHLKVSCKGGTARERLQCLKALRRD</sequence>
<accession>A0AAD7DBX2</accession>
<reference evidence="3" key="1">
    <citation type="submission" date="2023-03" db="EMBL/GenBank/DDBJ databases">
        <title>Massive genome expansion in bonnet fungi (Mycena s.s.) driven by repeated elements and novel gene families across ecological guilds.</title>
        <authorList>
            <consortium name="Lawrence Berkeley National Laboratory"/>
            <person name="Harder C.B."/>
            <person name="Miyauchi S."/>
            <person name="Viragh M."/>
            <person name="Kuo A."/>
            <person name="Thoen E."/>
            <person name="Andreopoulos B."/>
            <person name="Lu D."/>
            <person name="Skrede I."/>
            <person name="Drula E."/>
            <person name="Henrissat B."/>
            <person name="Morin E."/>
            <person name="Kohler A."/>
            <person name="Barry K."/>
            <person name="LaButti K."/>
            <person name="Morin E."/>
            <person name="Salamov A."/>
            <person name="Lipzen A."/>
            <person name="Mereny Z."/>
            <person name="Hegedus B."/>
            <person name="Baldrian P."/>
            <person name="Stursova M."/>
            <person name="Weitz H."/>
            <person name="Taylor A."/>
            <person name="Grigoriev I.V."/>
            <person name="Nagy L.G."/>
            <person name="Martin F."/>
            <person name="Kauserud H."/>
        </authorList>
    </citation>
    <scope>NUCLEOTIDE SEQUENCE</scope>
    <source>
        <strain evidence="3">CBHHK067</strain>
    </source>
</reference>
<protein>
    <recommendedName>
        <fullName evidence="2">C2H2-type domain-containing protein</fullName>
    </recommendedName>
</protein>
<feature type="domain" description="C2H2-type" evidence="2">
    <location>
        <begin position="333"/>
        <end position="356"/>
    </location>
</feature>
<feature type="compositionally biased region" description="Polar residues" evidence="1">
    <location>
        <begin position="190"/>
        <end position="207"/>
    </location>
</feature>
<evidence type="ECO:0000256" key="1">
    <source>
        <dbReference type="SAM" id="MobiDB-lite"/>
    </source>
</evidence>
<feature type="region of interest" description="Disordered" evidence="1">
    <location>
        <begin position="267"/>
        <end position="294"/>
    </location>
</feature>
<dbReference type="AlphaFoldDB" id="A0AAD7DBX2"/>
<dbReference type="PROSITE" id="PS00028">
    <property type="entry name" value="ZINC_FINGER_C2H2_1"/>
    <property type="match status" value="1"/>
</dbReference>
<proteinExistence type="predicted"/>
<evidence type="ECO:0000313" key="3">
    <source>
        <dbReference type="EMBL" id="KAJ7687861.1"/>
    </source>
</evidence>